<feature type="signal peptide" evidence="1">
    <location>
        <begin position="1"/>
        <end position="20"/>
    </location>
</feature>
<dbReference type="Proteomes" id="UP000274756">
    <property type="component" value="Unassembled WGS sequence"/>
</dbReference>
<organism evidence="4 6">
    <name type="scientific">Dracunculus medinensis</name>
    <name type="common">Guinea worm</name>
    <dbReference type="NCBI Taxonomy" id="318479"/>
    <lineage>
        <taxon>Eukaryota</taxon>
        <taxon>Metazoa</taxon>
        <taxon>Ecdysozoa</taxon>
        <taxon>Nematoda</taxon>
        <taxon>Chromadorea</taxon>
        <taxon>Rhabditida</taxon>
        <taxon>Spirurina</taxon>
        <taxon>Dracunculoidea</taxon>
        <taxon>Dracunculidae</taxon>
        <taxon>Dracunculus</taxon>
    </lineage>
</organism>
<keyword evidence="5" id="KW-1185">Reference proteome</keyword>
<proteinExistence type="predicted"/>
<accession>A0A0N4U455</accession>
<sequence length="172" mass="20801">MKEAIFFVAIWFSLVGYCYSTPKKPYYWTTRKFICNTIHGHDVSRCALHMSDRKVELNPGCHEELKEVAENNQTRIYCRIMCEESNDITILNKIPTWNHVCNIFYNYQLERHREDWYLWRSGDCLNTTITFEIRCGFARDPRIFYRENTKLFEYDDAVDDRNNKIKKIKTRN</sequence>
<evidence type="ECO:0000313" key="4">
    <source>
        <dbReference type="Proteomes" id="UP000038040"/>
    </source>
</evidence>
<feature type="domain" description="DUF7808" evidence="2">
    <location>
        <begin position="26"/>
        <end position="154"/>
    </location>
</feature>
<keyword evidence="1" id="KW-0732">Signal</keyword>
<feature type="chain" id="PRO_5041039127" evidence="1">
    <location>
        <begin position="21"/>
        <end position="172"/>
    </location>
</feature>
<evidence type="ECO:0000313" key="3">
    <source>
        <dbReference type="EMBL" id="VDN55936.1"/>
    </source>
</evidence>
<dbReference type="PANTHER" id="PTHR34493">
    <property type="entry name" value="PROTEIN CBG13422-RELATED"/>
    <property type="match status" value="1"/>
</dbReference>
<evidence type="ECO:0000256" key="1">
    <source>
        <dbReference type="SAM" id="SignalP"/>
    </source>
</evidence>
<reference evidence="6" key="1">
    <citation type="submission" date="2017-02" db="UniProtKB">
        <authorList>
            <consortium name="WormBaseParasite"/>
        </authorList>
    </citation>
    <scope>IDENTIFICATION</scope>
</reference>
<evidence type="ECO:0000313" key="5">
    <source>
        <dbReference type="Proteomes" id="UP000274756"/>
    </source>
</evidence>
<dbReference type="AlphaFoldDB" id="A0A0N4U455"/>
<evidence type="ECO:0000313" key="6">
    <source>
        <dbReference type="WBParaSite" id="DME_0000154901-mRNA-1"/>
    </source>
</evidence>
<reference evidence="3 5" key="2">
    <citation type="submission" date="2018-11" db="EMBL/GenBank/DDBJ databases">
        <authorList>
            <consortium name="Pathogen Informatics"/>
        </authorList>
    </citation>
    <scope>NUCLEOTIDE SEQUENCE [LARGE SCALE GENOMIC DNA]</scope>
</reference>
<gene>
    <name evidence="3" type="ORF">DME_LOCUS5909</name>
</gene>
<dbReference type="EMBL" id="UYYG01001153">
    <property type="protein sequence ID" value="VDN55936.1"/>
    <property type="molecule type" value="Genomic_DNA"/>
</dbReference>
<name>A0A0N4U455_DRAME</name>
<protein>
    <submittedName>
        <fullName evidence="6">Conserved secreted protein</fullName>
    </submittedName>
</protein>
<dbReference type="WBParaSite" id="DME_0000154901-mRNA-1">
    <property type="protein sequence ID" value="DME_0000154901-mRNA-1"/>
    <property type="gene ID" value="DME_0000154901"/>
</dbReference>
<dbReference type="Pfam" id="PF25096">
    <property type="entry name" value="DUF7808"/>
    <property type="match status" value="1"/>
</dbReference>
<dbReference type="InterPro" id="IPR056710">
    <property type="entry name" value="DUF7808"/>
</dbReference>
<dbReference type="Proteomes" id="UP000038040">
    <property type="component" value="Unplaced"/>
</dbReference>
<dbReference type="PANTHER" id="PTHR34493:SF1">
    <property type="entry name" value="SECRETED PROTEIN"/>
    <property type="match status" value="1"/>
</dbReference>
<evidence type="ECO:0000259" key="2">
    <source>
        <dbReference type="Pfam" id="PF25096"/>
    </source>
</evidence>
<dbReference type="OrthoDB" id="5796062at2759"/>